<evidence type="ECO:0000256" key="1">
    <source>
        <dbReference type="ARBA" id="ARBA00005915"/>
    </source>
</evidence>
<dbReference type="InterPro" id="IPR041122">
    <property type="entry name" value="RecJ_OB"/>
</dbReference>
<dbReference type="GO" id="GO:0003676">
    <property type="term" value="F:nucleic acid binding"/>
    <property type="evidence" value="ECO:0007669"/>
    <property type="project" value="InterPro"/>
</dbReference>
<evidence type="ECO:0000313" key="11">
    <source>
        <dbReference type="Proteomes" id="UP000886889"/>
    </source>
</evidence>
<dbReference type="Pfam" id="PF02272">
    <property type="entry name" value="DHHA1"/>
    <property type="match status" value="1"/>
</dbReference>
<evidence type="ECO:0000259" key="9">
    <source>
        <dbReference type="Pfam" id="PF17768"/>
    </source>
</evidence>
<dbReference type="PANTHER" id="PTHR30255:SF2">
    <property type="entry name" value="SINGLE-STRANDED-DNA-SPECIFIC EXONUCLEASE RECJ"/>
    <property type="match status" value="1"/>
</dbReference>
<dbReference type="Pfam" id="PF17768">
    <property type="entry name" value="RecJ_OB"/>
    <property type="match status" value="1"/>
</dbReference>
<evidence type="ECO:0000256" key="4">
    <source>
        <dbReference type="ARBA" id="ARBA00022801"/>
    </source>
</evidence>
<feature type="domain" description="RecJ OB" evidence="9">
    <location>
        <begin position="459"/>
        <end position="582"/>
    </location>
</feature>
<dbReference type="InterPro" id="IPR051673">
    <property type="entry name" value="SSDNA_exonuclease_RecJ"/>
</dbReference>
<evidence type="ECO:0000256" key="3">
    <source>
        <dbReference type="ARBA" id="ARBA00022722"/>
    </source>
</evidence>
<evidence type="ECO:0000259" key="7">
    <source>
        <dbReference type="Pfam" id="PF01368"/>
    </source>
</evidence>
<feature type="domain" description="DHHA1" evidence="8">
    <location>
        <begin position="353"/>
        <end position="446"/>
    </location>
</feature>
<proteinExistence type="inferred from homology"/>
<comment type="similarity">
    <text evidence="1">Belongs to the RecJ family.</text>
</comment>
<sequence>MEKWYIAAKRADFQAIGEKFHIDQVIARIIRNRDVVGDEAIDEYLNGTLEHLHSPELLNGCREAADLLLKKIEQKKKIRIIGDYDIDGVNATYILYRGLRRLGARVDYEIPDRMKDGYGLNIHLVELARGEGADTILTCDNGITALEQTEYAKKLGMTMIITDHHEPLYEEKEGEKFWKLPRADVLIDPKLESCRYPFKKLCGAAVAWKLIQMLYQISGLDPMALEFLPFAAIATVGDVMELEGENRIMVKWGLKALEETKNPGLRALIRETGLEGSSLSAYHIGFVIGPCINASGRLDTAKRSLRLLLAEDEAEARELAVELKQLNDERKDLTARGVEQAVMKIEHTPLGKDRVLVVYLPGCHESIAGIIAGRIREKYHKPVFVLTDGTDCVKGSGRSIETYSMFDEMVKCQDLFLKFGGHPMAAGLSLPGDKVEEFRRRINEACTLTEEDFVEKVMIDVPMPIDYITEELIGQLSLLEPFGKGNTKPLFAERDLKIQTCSILGKNKNVVKMTVWNQGGTAMEALYFGDVETFLEDLQKKWGREAVEKLLMGQSTDITLSVTYYPSVNEFRGRRTLQIVIQNYR</sequence>
<accession>A0A9D1P0T9</accession>
<dbReference type="Gene3D" id="3.90.1640.30">
    <property type="match status" value="1"/>
</dbReference>
<dbReference type="Gene3D" id="3.10.310.30">
    <property type="match status" value="1"/>
</dbReference>
<dbReference type="PANTHER" id="PTHR30255">
    <property type="entry name" value="SINGLE-STRANDED-DNA-SPECIFIC EXONUCLEASE RECJ"/>
    <property type="match status" value="1"/>
</dbReference>
<reference evidence="10" key="1">
    <citation type="submission" date="2020-10" db="EMBL/GenBank/DDBJ databases">
        <authorList>
            <person name="Gilroy R."/>
        </authorList>
    </citation>
    <scope>NUCLEOTIDE SEQUENCE</scope>
    <source>
        <strain evidence="10">ChiBcec6-7307</strain>
    </source>
</reference>
<evidence type="ECO:0000256" key="2">
    <source>
        <dbReference type="ARBA" id="ARBA00019841"/>
    </source>
</evidence>
<dbReference type="GO" id="GO:0006310">
    <property type="term" value="P:DNA recombination"/>
    <property type="evidence" value="ECO:0007669"/>
    <property type="project" value="InterPro"/>
</dbReference>
<feature type="domain" description="DDH" evidence="7">
    <location>
        <begin position="77"/>
        <end position="228"/>
    </location>
</feature>
<dbReference type="Pfam" id="PF01368">
    <property type="entry name" value="DHH"/>
    <property type="match status" value="1"/>
</dbReference>
<dbReference type="InterPro" id="IPR004610">
    <property type="entry name" value="RecJ"/>
</dbReference>
<keyword evidence="4" id="KW-0378">Hydrolase</keyword>
<gene>
    <name evidence="10" type="primary">recJ</name>
    <name evidence="10" type="ORF">IAC80_08510</name>
</gene>
<evidence type="ECO:0000313" key="10">
    <source>
        <dbReference type="EMBL" id="HIV23961.1"/>
    </source>
</evidence>
<feature type="coiled-coil region" evidence="6">
    <location>
        <begin position="309"/>
        <end position="336"/>
    </location>
</feature>
<dbReference type="GO" id="GO:0008409">
    <property type="term" value="F:5'-3' exonuclease activity"/>
    <property type="evidence" value="ECO:0007669"/>
    <property type="project" value="InterPro"/>
</dbReference>
<organism evidence="10 11">
    <name type="scientific">Candidatus Merdiplasma excrementigallinarum</name>
    <dbReference type="NCBI Taxonomy" id="2840864"/>
    <lineage>
        <taxon>Bacteria</taxon>
        <taxon>Bacillati</taxon>
        <taxon>Bacillota</taxon>
        <taxon>Clostridia</taxon>
        <taxon>Lachnospirales</taxon>
        <taxon>Lachnospiraceae</taxon>
        <taxon>Lachnospiraceae incertae sedis</taxon>
        <taxon>Candidatus Merdiplasma</taxon>
    </lineage>
</organism>
<evidence type="ECO:0000259" key="8">
    <source>
        <dbReference type="Pfam" id="PF02272"/>
    </source>
</evidence>
<keyword evidence="3" id="KW-0540">Nuclease</keyword>
<dbReference type="GO" id="GO:0006281">
    <property type="term" value="P:DNA repair"/>
    <property type="evidence" value="ECO:0007669"/>
    <property type="project" value="InterPro"/>
</dbReference>
<dbReference type="InterPro" id="IPR003156">
    <property type="entry name" value="DHHA1_dom"/>
</dbReference>
<dbReference type="InterPro" id="IPR001667">
    <property type="entry name" value="DDH_dom"/>
</dbReference>
<dbReference type="Proteomes" id="UP000886889">
    <property type="component" value="Unassembled WGS sequence"/>
</dbReference>
<keyword evidence="6" id="KW-0175">Coiled coil</keyword>
<dbReference type="AlphaFoldDB" id="A0A9D1P0T9"/>
<dbReference type="NCBIfam" id="TIGR00644">
    <property type="entry name" value="recJ"/>
    <property type="match status" value="1"/>
</dbReference>
<reference evidence="10" key="2">
    <citation type="journal article" date="2021" name="PeerJ">
        <title>Extensive microbial diversity within the chicken gut microbiome revealed by metagenomics and culture.</title>
        <authorList>
            <person name="Gilroy R."/>
            <person name="Ravi A."/>
            <person name="Getino M."/>
            <person name="Pursley I."/>
            <person name="Horton D.L."/>
            <person name="Alikhan N.F."/>
            <person name="Baker D."/>
            <person name="Gharbi K."/>
            <person name="Hall N."/>
            <person name="Watson M."/>
            <person name="Adriaenssens E.M."/>
            <person name="Foster-Nyarko E."/>
            <person name="Jarju S."/>
            <person name="Secka A."/>
            <person name="Antonio M."/>
            <person name="Oren A."/>
            <person name="Chaudhuri R.R."/>
            <person name="La Ragione R."/>
            <person name="Hildebrand F."/>
            <person name="Pallen M.J."/>
        </authorList>
    </citation>
    <scope>NUCLEOTIDE SEQUENCE</scope>
    <source>
        <strain evidence="10">ChiBcec6-7307</strain>
    </source>
</reference>
<evidence type="ECO:0000256" key="6">
    <source>
        <dbReference type="SAM" id="Coils"/>
    </source>
</evidence>
<dbReference type="EMBL" id="DVOS01000070">
    <property type="protein sequence ID" value="HIV23961.1"/>
    <property type="molecule type" value="Genomic_DNA"/>
</dbReference>
<evidence type="ECO:0000256" key="5">
    <source>
        <dbReference type="ARBA" id="ARBA00022839"/>
    </source>
</evidence>
<protein>
    <recommendedName>
        <fullName evidence="2">Single-stranded-DNA-specific exonuclease RecJ</fullName>
    </recommendedName>
</protein>
<dbReference type="InterPro" id="IPR038763">
    <property type="entry name" value="DHH_sf"/>
</dbReference>
<dbReference type="SUPFAM" id="SSF64182">
    <property type="entry name" value="DHH phosphoesterases"/>
    <property type="match status" value="1"/>
</dbReference>
<name>A0A9D1P0T9_9FIRM</name>
<keyword evidence="5 10" id="KW-0269">Exonuclease</keyword>
<comment type="caution">
    <text evidence="10">The sequence shown here is derived from an EMBL/GenBank/DDBJ whole genome shotgun (WGS) entry which is preliminary data.</text>
</comment>